<organism evidence="3 4">
    <name type="scientific">Acropora cervicornis</name>
    <name type="common">Staghorn coral</name>
    <dbReference type="NCBI Taxonomy" id="6130"/>
    <lineage>
        <taxon>Eukaryota</taxon>
        <taxon>Metazoa</taxon>
        <taxon>Cnidaria</taxon>
        <taxon>Anthozoa</taxon>
        <taxon>Hexacorallia</taxon>
        <taxon>Scleractinia</taxon>
        <taxon>Astrocoeniina</taxon>
        <taxon>Acroporidae</taxon>
        <taxon>Acropora</taxon>
    </lineage>
</organism>
<feature type="domain" description="Integrase core" evidence="2">
    <location>
        <begin position="300"/>
        <end position="383"/>
    </location>
</feature>
<dbReference type="InterPro" id="IPR058913">
    <property type="entry name" value="Integrase_dom_put"/>
</dbReference>
<dbReference type="Gene3D" id="3.30.420.10">
    <property type="entry name" value="Ribonuclease H-like superfamily/Ribonuclease H"/>
    <property type="match status" value="1"/>
</dbReference>
<dbReference type="SUPFAM" id="SSF53098">
    <property type="entry name" value="Ribonuclease H-like"/>
    <property type="match status" value="1"/>
</dbReference>
<name>A0AAD9PUY6_ACRCE</name>
<sequence length="446" mass="51780">MENLNSMTTDSFLNALRRFISRRGKVRELRSDQGTNFVGAKNELAAALKELNTTSLKEYLSSEDCDWIDFNLNVPLASHMGGIWERQIRTARSVLSSLLLKHSTQVDDEALRTLMTEAECIVNCRPLTIENLTDPLSPEPLTPNHLLTLKTQVVLPPPAKFESPDQYSRKRWRRVQYLANQLWLRWQKEYCALLQKRQKWTTPKRCMKEGDVVLVCDNESPRNQWPLAVVSKVFPSCDQLVKKKKYQVRMKREAKASGTSPSFSELDQLIEECLEVEKLEQDLRQKDVVADSIQALHYCKIDVKSVKRLKSKLERWWKELHERLEKFFEEHLALLKDHGHYDPFDESDRMLLAFILIPLLRNQLDIFKDTLWNTHRIRAQKDMLLPDGIPNHIYSFPEECAADYGICKVFLKALTASGVCHPMACSAYVHMFSNNWSSAYFCLSVD</sequence>
<evidence type="ECO:0008006" key="5">
    <source>
        <dbReference type="Google" id="ProtNLM"/>
    </source>
</evidence>
<evidence type="ECO:0000259" key="1">
    <source>
        <dbReference type="Pfam" id="PF18701"/>
    </source>
</evidence>
<dbReference type="AlphaFoldDB" id="A0AAD9PUY6"/>
<dbReference type="InterPro" id="IPR012337">
    <property type="entry name" value="RNaseH-like_sf"/>
</dbReference>
<evidence type="ECO:0000313" key="4">
    <source>
        <dbReference type="Proteomes" id="UP001249851"/>
    </source>
</evidence>
<dbReference type="Proteomes" id="UP001249851">
    <property type="component" value="Unassembled WGS sequence"/>
</dbReference>
<evidence type="ECO:0000313" key="3">
    <source>
        <dbReference type="EMBL" id="KAK2549566.1"/>
    </source>
</evidence>
<dbReference type="Pfam" id="PF24764">
    <property type="entry name" value="rva_4"/>
    <property type="match status" value="1"/>
</dbReference>
<dbReference type="EMBL" id="JARQWQ010000124">
    <property type="protein sequence ID" value="KAK2549566.1"/>
    <property type="molecule type" value="Genomic_DNA"/>
</dbReference>
<reference evidence="3" key="2">
    <citation type="journal article" date="2023" name="Science">
        <title>Genomic signatures of disease resistance in endangered staghorn corals.</title>
        <authorList>
            <person name="Vollmer S.V."/>
            <person name="Selwyn J.D."/>
            <person name="Despard B.A."/>
            <person name="Roesel C.L."/>
        </authorList>
    </citation>
    <scope>NUCLEOTIDE SEQUENCE</scope>
    <source>
        <strain evidence="3">K2</strain>
    </source>
</reference>
<dbReference type="PANTHER" id="PTHR47331:SF5">
    <property type="entry name" value="RIBONUCLEASE H"/>
    <property type="match status" value="1"/>
</dbReference>
<protein>
    <recommendedName>
        <fullName evidence="5">Integrase catalytic domain-containing protein</fullName>
    </recommendedName>
</protein>
<reference evidence="3" key="1">
    <citation type="journal article" date="2023" name="G3 (Bethesda)">
        <title>Whole genome assembly and annotation of the endangered Caribbean coral Acropora cervicornis.</title>
        <authorList>
            <person name="Selwyn J.D."/>
            <person name="Vollmer S.V."/>
        </authorList>
    </citation>
    <scope>NUCLEOTIDE SEQUENCE</scope>
    <source>
        <strain evidence="3">K2</strain>
    </source>
</reference>
<proteinExistence type="predicted"/>
<dbReference type="Pfam" id="PF18701">
    <property type="entry name" value="DUF5641"/>
    <property type="match status" value="1"/>
</dbReference>
<dbReference type="InterPro" id="IPR040676">
    <property type="entry name" value="DUF5641"/>
</dbReference>
<dbReference type="InterPro" id="IPR036397">
    <property type="entry name" value="RNaseH_sf"/>
</dbReference>
<dbReference type="GO" id="GO:0003676">
    <property type="term" value="F:nucleic acid binding"/>
    <property type="evidence" value="ECO:0007669"/>
    <property type="project" value="InterPro"/>
</dbReference>
<evidence type="ECO:0000259" key="2">
    <source>
        <dbReference type="Pfam" id="PF24764"/>
    </source>
</evidence>
<feature type="domain" description="DUF5641" evidence="1">
    <location>
        <begin position="170"/>
        <end position="245"/>
    </location>
</feature>
<accession>A0AAD9PUY6</accession>
<keyword evidence="4" id="KW-1185">Reference proteome</keyword>
<comment type="caution">
    <text evidence="3">The sequence shown here is derived from an EMBL/GenBank/DDBJ whole genome shotgun (WGS) entry which is preliminary data.</text>
</comment>
<dbReference type="PANTHER" id="PTHR47331">
    <property type="entry name" value="PHD-TYPE DOMAIN-CONTAINING PROTEIN"/>
    <property type="match status" value="1"/>
</dbReference>
<gene>
    <name evidence="3" type="ORF">P5673_029953</name>
</gene>